<dbReference type="GO" id="GO:0061809">
    <property type="term" value="F:NAD+ nucleosidase activity, cyclic ADP-ribose generating"/>
    <property type="evidence" value="ECO:0007669"/>
    <property type="project" value="UniProtKB-EC"/>
</dbReference>
<dbReference type="InterPro" id="IPR058192">
    <property type="entry name" value="WHD_ROQ1-like"/>
</dbReference>
<dbReference type="PANTHER" id="PTHR11017">
    <property type="entry name" value="LEUCINE-RICH REPEAT-CONTAINING PROTEIN"/>
    <property type="match status" value="1"/>
</dbReference>
<keyword evidence="2" id="KW-0433">Leucine-rich repeat</keyword>
<keyword evidence="8" id="KW-0520">NAD</keyword>
<evidence type="ECO:0000256" key="6">
    <source>
        <dbReference type="ARBA" id="ARBA00022821"/>
    </source>
</evidence>
<evidence type="ECO:0000256" key="1">
    <source>
        <dbReference type="ARBA" id="ARBA00011982"/>
    </source>
</evidence>
<gene>
    <name evidence="12" type="ORF">ISN45_Aa08g002950</name>
</gene>
<reference evidence="12 13" key="1">
    <citation type="submission" date="2020-12" db="EMBL/GenBank/DDBJ databases">
        <title>Concerted genomic and epigenomic changes stabilize Arabidopsis allopolyploids.</title>
        <authorList>
            <person name="Chen Z."/>
        </authorList>
    </citation>
    <scope>NUCLEOTIDE SEQUENCE [LARGE SCALE GENOMIC DNA]</scope>
    <source>
        <strain evidence="12">Allo738</strain>
        <tissue evidence="12">Leaf</tissue>
    </source>
</reference>
<dbReference type="InterPro" id="IPR000157">
    <property type="entry name" value="TIR_dom"/>
</dbReference>
<dbReference type="GO" id="GO:0005524">
    <property type="term" value="F:ATP binding"/>
    <property type="evidence" value="ECO:0007669"/>
    <property type="project" value="UniProtKB-KW"/>
</dbReference>
<dbReference type="Proteomes" id="UP000694240">
    <property type="component" value="Chromosome 13"/>
</dbReference>
<keyword evidence="4" id="KW-0547">Nucleotide-binding</keyword>
<dbReference type="PROSITE" id="PS50104">
    <property type="entry name" value="TIR"/>
    <property type="match status" value="3"/>
</dbReference>
<evidence type="ECO:0000313" key="13">
    <source>
        <dbReference type="Proteomes" id="UP000694240"/>
    </source>
</evidence>
<dbReference type="InterPro" id="IPR003593">
    <property type="entry name" value="AAA+_ATPase"/>
</dbReference>
<feature type="region of interest" description="Disordered" evidence="10">
    <location>
        <begin position="2483"/>
        <end position="2517"/>
    </location>
</feature>
<dbReference type="EC" id="3.2.2.6" evidence="1"/>
<dbReference type="Pfam" id="PF07725">
    <property type="entry name" value="LRR_3"/>
    <property type="match status" value="2"/>
</dbReference>
<proteinExistence type="predicted"/>
<organism evidence="12 13">
    <name type="scientific">Arabidopsis thaliana x Arabidopsis arenosa</name>
    <dbReference type="NCBI Taxonomy" id="1240361"/>
    <lineage>
        <taxon>Eukaryota</taxon>
        <taxon>Viridiplantae</taxon>
        <taxon>Streptophyta</taxon>
        <taxon>Embryophyta</taxon>
        <taxon>Tracheophyta</taxon>
        <taxon>Spermatophyta</taxon>
        <taxon>Magnoliopsida</taxon>
        <taxon>eudicotyledons</taxon>
        <taxon>Gunneridae</taxon>
        <taxon>Pentapetalae</taxon>
        <taxon>rosids</taxon>
        <taxon>malvids</taxon>
        <taxon>Brassicales</taxon>
        <taxon>Brassicaceae</taxon>
        <taxon>Camelineae</taxon>
        <taxon>Arabidopsis</taxon>
    </lineage>
</organism>
<dbReference type="SMART" id="SM00255">
    <property type="entry name" value="TIR"/>
    <property type="match status" value="3"/>
</dbReference>
<keyword evidence="13" id="KW-1185">Reference proteome</keyword>
<feature type="compositionally biased region" description="Basic residues" evidence="10">
    <location>
        <begin position="2505"/>
        <end position="2517"/>
    </location>
</feature>
<protein>
    <recommendedName>
        <fullName evidence="1">ADP-ribosyl cyclase/cyclic ADP-ribose hydrolase</fullName>
        <ecNumber evidence="1">3.2.2.6</ecNumber>
    </recommendedName>
</protein>
<dbReference type="SMART" id="SM00382">
    <property type="entry name" value="AAA"/>
    <property type="match status" value="3"/>
</dbReference>
<feature type="domain" description="TIR" evidence="11">
    <location>
        <begin position="1546"/>
        <end position="1711"/>
    </location>
</feature>
<dbReference type="FunFam" id="3.80.10.10:FF:001535">
    <property type="entry name" value="Disease resistance protein RRS1B"/>
    <property type="match status" value="1"/>
</dbReference>
<dbReference type="InterPro" id="IPR011713">
    <property type="entry name" value="Leu-rich_rpt_3"/>
</dbReference>
<sequence>MIDSEKAQQVVYISCVEEVRYSFVSHLSEALRRKRINDVFVDSDDLLSAKAKAKVERSRVSVMVLPGNRTVCIDKLVKVLDCQRNEDQVVVPVLYGVSSLQGEWLGALELRGLTPVHQSRKECSDSELVKEIVRDVYEKIFYMERIGIYSKLLEIENMVCRQPLGIRCVGIWGMPGIGKTTLAKAVFDQISGEFDAYCFIEDYEKAIHEKGLYCLLEEQLLKEEPVVDGTSRNLRFLRDELNNKRVLVVLDDVRNPLVAESFLRRFDWFCPESLIIITSRDKQVFRLCRVNHIYEVQGLNEKEALHLFLLCASIESRGEQNIDELSMKVVEYANGNPLALRIYGKELKGKKNRSEMRNAFLKLKRSPPSKIVNVVKSTYETLSNSEKNIFLDIACFFRGENVDYVMQLLEGCDFFPHVGVNVLVDKCMLTISENLLQMHNLIQDVGREIINGETVFIVRRRRLWEPWSIKYLLEDNENKRSLGTEYIEGMFLDTLKLGFDVKPAAFENMLNLRLLKIYSSNTEIHPVFNFPKGFLHSLPNQLRLLHWENYPLQFLPQYFDPWHLVEINMPYSRLEKLWGRTKNLEKLKTIRLCHSQQLVDIDDVLQALNLEVIDLQGCTRLQSFPATGQLLHLRVVNLSGCTEINHLPEVSLNIETLHLQGTGIIELPLSFVNPNYRGLLNLLTEIPGLSGVLNLEKIDLERLTSLMKMNSPSQDRGKLIFLDLKDCSRLRSLPDMVNLEFLKVLDLSGCSELKTIEGFPRNLKELYIAGTAVIEMAQLPQSLELLYAHGCVALKSICLDFEQLPMHYTFSNCFSLSPQVVNDFLVKALANVKHILREHPQELNKALAFSFCVPYANKNSTLNLQPGSSVMTRLTPSRSTLVGFYMLVEVAFSEDNYDATGFGISCVCRWKDMEGRSHRLTFHYWAPGEAIPKFQKDHIFVFCDVKICPSTSEGKDPDILADLVVFEFFPVNKQRKRLDDSCAVKRCGVYVISAETGNTNPKISSPDSSFVSMDFSGYDVEEVLRVGYDVAPLIASIELDISYGLRVLANTSLIHVSSNGEIVIHCLLQKMSKEILHRLSMLLDTSKELTRDVSMASSSSHNSKYDVFLSFSGQDVRKNFLSHLLQIFKSIGITTFIENEVGRGQLIQTCTAIKESRISIVLLSENYASSSWNLNELVEIANSKEDLNQIVIPIFYDVDPSDVKEQTGDFGRRFEKVCEDKTENVKQQWCQALTTVANILGYCSANWDNEANMMETIATDVLKKLKITAAKDFRDFVDLEDHISKMSSLLCLESEEVRMVGIWGPSGIGKSTIARALYNQLAHQFRRSIFLDRAFVDKTMEYCRRAKLDGYDTTLHLQTQFLSEVIGQKQIKVHHLGMVRERLKDQKVLIIVDDADDQVLLDALAGKNQWFGSGSRIIVTTKDKQLPKSHGIDHVYEVDFPSKKQALQMFCQSAFRQNSPPDGFMELAYEVTKLAGNLPLCLSILGLSLQGKSKMEWMEMLPQLGDILDEGIKKALAVRHQSLSEHGKYLPSLSPFPMASYSPGNWRYHVFLSFCGQDVRKSFLSHFLVALKRKSIITFKNNEMNLGQPIRESETAEAIRESRISIIVISRKYASLGWLLNELVEITKCMYELNQTLIPIFYDVDQSDVRNQTGEFGMHFDRTCYSRTEDEKQRWRQSLINIANITGLCSLHWDNEADMIEKIVEFVSQTLSFKPSIASHDLVGIEDHIAKVNSMLCLESNEVKMVGIWGPPGIGKTAIARALYIELSSKFELSAFLILSNDYKRANSDDDDANLHFQNLLLSEIFGQKYLKRDHLGMIEAMLKKRQVLIILDGVDDSLQLRSLAGKSRWFGSGSRIIVTTKDIRLLRSHCIADIYEVDLPSKKQALDMFCQFTFGQKYPPEGFTELVVEVVKLADSDLSVMLGLRSLAEKSVIHITEHGNITMHHLQQNLGREIVRNESIDEPGKRRFLVDSQNICQVLVDKTGTESVLGILLDMSEVDELFISERGFSGMRNLRFLKFDLRDKEFKREVNVHLPHGIDYLSCKLRLLHWEAFPMRFMPSNFCPKNLVELTMEASKLEKLWDGAQPLGSLKCMSLRGSFYLREIPDLSYATNLERLDLGGCSSLMILPPSIGHLHKLKDLNMKHCIYLEVLPTGINLESLYCLNLNGCLQLRSFPEISRNISYLYLDRTAIEEVPQWIEDISGLSYLSMSGCNKLMKISPNICKLKLLVEVDFSDCRALTEDSWQNHPEEISTSLMRVDMSGNSFERLPDTWTSIQPKDLILGNCKNLVSLPNLPASLSLLMANLCDSLESLYGSFDQPQMALQFINSFKLNHQAREFILHSDCAYAILPGEELPAYFTHRVNGNILTASLPRISLSRHLLRYKACIVIESRSGWFDFGVNWNFRGGNDKKYFTCWTNTFCKMNHLIMFGFEFLLDGVNDPPVELNYGDVQFEFLCLDHMKETMKIKECGIQLMEVSPYLDDSRKRSGTEDGNKPGENAEVLRRSRTQMRVRMTKH</sequence>
<dbReference type="FunFam" id="3.40.50.10140:FF:000007">
    <property type="entry name" value="Disease resistance protein (TIR-NBS-LRR class)"/>
    <property type="match status" value="2"/>
</dbReference>
<name>A0A8T1XJ70_9BRAS</name>
<feature type="domain" description="TIR" evidence="11">
    <location>
        <begin position="1103"/>
        <end position="1265"/>
    </location>
</feature>
<keyword evidence="7" id="KW-0067">ATP-binding</keyword>
<dbReference type="Pfam" id="PF00931">
    <property type="entry name" value="NB-ARC"/>
    <property type="match status" value="3"/>
</dbReference>
<dbReference type="InterPro" id="IPR044974">
    <property type="entry name" value="Disease_R_plants"/>
</dbReference>
<evidence type="ECO:0000256" key="7">
    <source>
        <dbReference type="ARBA" id="ARBA00022840"/>
    </source>
</evidence>
<keyword evidence="6" id="KW-0611">Plant defense</keyword>
<evidence type="ECO:0000256" key="3">
    <source>
        <dbReference type="ARBA" id="ARBA00022737"/>
    </source>
</evidence>
<evidence type="ECO:0000256" key="9">
    <source>
        <dbReference type="ARBA" id="ARBA00047304"/>
    </source>
</evidence>
<feature type="compositionally biased region" description="Basic and acidic residues" evidence="10">
    <location>
        <begin position="2483"/>
        <end position="2495"/>
    </location>
</feature>
<evidence type="ECO:0000256" key="2">
    <source>
        <dbReference type="ARBA" id="ARBA00022614"/>
    </source>
</evidence>
<evidence type="ECO:0000256" key="5">
    <source>
        <dbReference type="ARBA" id="ARBA00022801"/>
    </source>
</evidence>
<dbReference type="InterPro" id="IPR002182">
    <property type="entry name" value="NB-ARC"/>
</dbReference>
<comment type="catalytic activity">
    <reaction evidence="9">
        <text>NAD(+) + H2O = ADP-D-ribose + nicotinamide + H(+)</text>
        <dbReference type="Rhea" id="RHEA:16301"/>
        <dbReference type="ChEBI" id="CHEBI:15377"/>
        <dbReference type="ChEBI" id="CHEBI:15378"/>
        <dbReference type="ChEBI" id="CHEBI:17154"/>
        <dbReference type="ChEBI" id="CHEBI:57540"/>
        <dbReference type="ChEBI" id="CHEBI:57967"/>
        <dbReference type="EC" id="3.2.2.6"/>
    </reaction>
    <physiologicalReaction direction="left-to-right" evidence="9">
        <dbReference type="Rhea" id="RHEA:16302"/>
    </physiologicalReaction>
</comment>
<dbReference type="GO" id="GO:0006952">
    <property type="term" value="P:defense response"/>
    <property type="evidence" value="ECO:0007669"/>
    <property type="project" value="UniProtKB-KW"/>
</dbReference>
<evidence type="ECO:0000313" key="12">
    <source>
        <dbReference type="EMBL" id="KAG7532629.1"/>
    </source>
</evidence>
<evidence type="ECO:0000256" key="4">
    <source>
        <dbReference type="ARBA" id="ARBA00022741"/>
    </source>
</evidence>
<dbReference type="FunFam" id="3.40.50.300:FF:001002">
    <property type="entry name" value="Disease resistance protein (TIR-NBS-LRR class)"/>
    <property type="match status" value="2"/>
</dbReference>
<accession>A0A8T1XJ70</accession>
<dbReference type="FunFam" id="3.40.50.300:FF:001957">
    <property type="entry name" value="Disease resistance protein (TIR-NBS-LRR class)"/>
    <property type="match status" value="1"/>
</dbReference>
<evidence type="ECO:0000256" key="8">
    <source>
        <dbReference type="ARBA" id="ARBA00023027"/>
    </source>
</evidence>
<feature type="domain" description="TIR" evidence="11">
    <location>
        <begin position="5"/>
        <end position="140"/>
    </location>
</feature>
<dbReference type="Pfam" id="PF23282">
    <property type="entry name" value="WHD_ROQ1"/>
    <property type="match status" value="2"/>
</dbReference>
<dbReference type="FunFam" id="3.80.10.10:FF:000386">
    <property type="entry name" value="Disease resistance protein RPS4"/>
    <property type="match status" value="1"/>
</dbReference>
<dbReference type="FunFam" id="1.10.8.430:FF:000002">
    <property type="entry name" value="Disease resistance protein (TIR-NBS-LRR class)"/>
    <property type="match status" value="1"/>
</dbReference>
<keyword evidence="5" id="KW-0378">Hydrolase</keyword>
<dbReference type="Pfam" id="PF01582">
    <property type="entry name" value="TIR"/>
    <property type="match status" value="3"/>
</dbReference>
<evidence type="ECO:0000259" key="11">
    <source>
        <dbReference type="PROSITE" id="PS50104"/>
    </source>
</evidence>
<comment type="caution">
    <text evidence="12">The sequence shown here is derived from an EMBL/GenBank/DDBJ whole genome shotgun (WGS) entry which is preliminary data.</text>
</comment>
<keyword evidence="3" id="KW-0677">Repeat</keyword>
<dbReference type="PANTHER" id="PTHR11017:SF456">
    <property type="entry name" value="DISEASE RESISTANCE PROTEIN RRS1"/>
    <property type="match status" value="1"/>
</dbReference>
<evidence type="ECO:0000256" key="10">
    <source>
        <dbReference type="SAM" id="MobiDB-lite"/>
    </source>
</evidence>
<dbReference type="GO" id="GO:0043531">
    <property type="term" value="F:ADP binding"/>
    <property type="evidence" value="ECO:0007669"/>
    <property type="project" value="InterPro"/>
</dbReference>
<dbReference type="GO" id="GO:0007165">
    <property type="term" value="P:signal transduction"/>
    <property type="evidence" value="ECO:0007669"/>
    <property type="project" value="InterPro"/>
</dbReference>
<dbReference type="EMBL" id="JAEFBK010000013">
    <property type="protein sequence ID" value="KAG7532629.1"/>
    <property type="molecule type" value="Genomic_DNA"/>
</dbReference>